<evidence type="ECO:0000259" key="8">
    <source>
        <dbReference type="PROSITE" id="PS50928"/>
    </source>
</evidence>
<keyword evidence="10" id="KW-1185">Reference proteome</keyword>
<evidence type="ECO:0000256" key="3">
    <source>
        <dbReference type="ARBA" id="ARBA00022475"/>
    </source>
</evidence>
<accession>A0AAU9DFS7</accession>
<dbReference type="Proteomes" id="UP001321582">
    <property type="component" value="Chromosome"/>
</dbReference>
<evidence type="ECO:0000256" key="1">
    <source>
        <dbReference type="ARBA" id="ARBA00004651"/>
    </source>
</evidence>
<dbReference type="EMBL" id="AP027059">
    <property type="protein sequence ID" value="BDU51068.1"/>
    <property type="molecule type" value="Genomic_DNA"/>
</dbReference>
<feature type="transmembrane region" description="Helical" evidence="7">
    <location>
        <begin position="322"/>
        <end position="343"/>
    </location>
</feature>
<keyword evidence="5 7" id="KW-1133">Transmembrane helix</keyword>
<evidence type="ECO:0000313" key="9">
    <source>
        <dbReference type="EMBL" id="BDU51068.1"/>
    </source>
</evidence>
<feature type="transmembrane region" description="Helical" evidence="7">
    <location>
        <begin position="435"/>
        <end position="457"/>
    </location>
</feature>
<evidence type="ECO:0000313" key="10">
    <source>
        <dbReference type="Proteomes" id="UP001321582"/>
    </source>
</evidence>
<feature type="transmembrane region" description="Helical" evidence="7">
    <location>
        <begin position="289"/>
        <end position="310"/>
    </location>
</feature>
<keyword evidence="2 7" id="KW-0813">Transport</keyword>
<protein>
    <recommendedName>
        <fullName evidence="8">ABC transmembrane type-1 domain-containing protein</fullName>
    </recommendedName>
</protein>
<dbReference type="InterPro" id="IPR000515">
    <property type="entry name" value="MetI-like"/>
</dbReference>
<dbReference type="GO" id="GO:0005886">
    <property type="term" value="C:plasma membrane"/>
    <property type="evidence" value="ECO:0007669"/>
    <property type="project" value="UniProtKB-SubCell"/>
</dbReference>
<dbReference type="KEGG" id="haby:HLVA_16370"/>
<evidence type="ECO:0000256" key="7">
    <source>
        <dbReference type="RuleBase" id="RU363032"/>
    </source>
</evidence>
<proteinExistence type="inferred from homology"/>
<dbReference type="PROSITE" id="PS50928">
    <property type="entry name" value="ABC_TM1"/>
    <property type="match status" value="1"/>
</dbReference>
<organism evidence="9 10">
    <name type="scientific">Haliovirga abyssi</name>
    <dbReference type="NCBI Taxonomy" id="2996794"/>
    <lineage>
        <taxon>Bacteria</taxon>
        <taxon>Fusobacteriati</taxon>
        <taxon>Fusobacteriota</taxon>
        <taxon>Fusobacteriia</taxon>
        <taxon>Fusobacteriales</taxon>
        <taxon>Haliovirgaceae</taxon>
        <taxon>Haliovirga</taxon>
    </lineage>
</organism>
<feature type="transmembrane region" description="Helical" evidence="7">
    <location>
        <begin position="127"/>
        <end position="146"/>
    </location>
</feature>
<dbReference type="InterPro" id="IPR035906">
    <property type="entry name" value="MetI-like_sf"/>
</dbReference>
<dbReference type="SUPFAM" id="SSF161098">
    <property type="entry name" value="MetI-like"/>
    <property type="match status" value="1"/>
</dbReference>
<name>A0AAU9DFS7_9FUSO</name>
<dbReference type="GO" id="GO:0055085">
    <property type="term" value="P:transmembrane transport"/>
    <property type="evidence" value="ECO:0007669"/>
    <property type="project" value="InterPro"/>
</dbReference>
<dbReference type="PANTHER" id="PTHR30193">
    <property type="entry name" value="ABC TRANSPORTER PERMEASE PROTEIN"/>
    <property type="match status" value="1"/>
</dbReference>
<dbReference type="InterPro" id="IPR051393">
    <property type="entry name" value="ABC_transporter_permease"/>
</dbReference>
<feature type="transmembrane region" description="Helical" evidence="7">
    <location>
        <begin position="377"/>
        <end position="399"/>
    </location>
</feature>
<keyword evidence="3" id="KW-1003">Cell membrane</keyword>
<feature type="transmembrane region" description="Helical" evidence="7">
    <location>
        <begin position="166"/>
        <end position="184"/>
    </location>
</feature>
<dbReference type="AlphaFoldDB" id="A0AAU9DFS7"/>
<dbReference type="PANTHER" id="PTHR30193:SF41">
    <property type="entry name" value="DIACETYLCHITOBIOSE UPTAKE SYSTEM PERMEASE PROTEIN NGCF"/>
    <property type="match status" value="1"/>
</dbReference>
<dbReference type="RefSeq" id="WP_307903910.1">
    <property type="nucleotide sequence ID" value="NZ_AP027059.1"/>
</dbReference>
<dbReference type="Pfam" id="PF00528">
    <property type="entry name" value="BPD_transp_1"/>
    <property type="match status" value="1"/>
</dbReference>
<feature type="transmembrane region" description="Helical" evidence="7">
    <location>
        <begin position="219"/>
        <end position="240"/>
    </location>
</feature>
<evidence type="ECO:0000256" key="5">
    <source>
        <dbReference type="ARBA" id="ARBA00022989"/>
    </source>
</evidence>
<feature type="transmembrane region" description="Helical" evidence="7">
    <location>
        <begin position="483"/>
        <end position="505"/>
    </location>
</feature>
<keyword evidence="4 7" id="KW-0812">Transmembrane</keyword>
<dbReference type="CDD" id="cd06261">
    <property type="entry name" value="TM_PBP2"/>
    <property type="match status" value="1"/>
</dbReference>
<comment type="similarity">
    <text evidence="7">Belongs to the binding-protein-dependent transport system permease family.</text>
</comment>
<feature type="transmembrane region" description="Helical" evidence="7">
    <location>
        <begin position="101"/>
        <end position="120"/>
    </location>
</feature>
<feature type="domain" description="ABC transmembrane type-1" evidence="8">
    <location>
        <begin position="285"/>
        <end position="504"/>
    </location>
</feature>
<dbReference type="Gene3D" id="1.10.3720.10">
    <property type="entry name" value="MetI-like"/>
    <property type="match status" value="1"/>
</dbReference>
<evidence type="ECO:0000256" key="6">
    <source>
        <dbReference type="ARBA" id="ARBA00023136"/>
    </source>
</evidence>
<comment type="subcellular location">
    <subcellularLocation>
        <location evidence="1 7">Cell membrane</location>
        <topology evidence="1 7">Multi-pass membrane protein</topology>
    </subcellularLocation>
</comment>
<sequence length="515" mass="59643">MKQNKTTLYTASFLLFLLFAITLFFSRNTYLGGVLDNKKVKRKVMRTTEYRKSDLKKDSIFRRFPLSTTISMKKYRGKILQFKEVKKYQKLTDNELSKSNFVFYSLIIISLIFAFAVLAYKRLYFLLTLNTILTAGVLLYDKLLGIGLHNLGLKVSVINKLGVAEVTQHVVVITVYIISLIYIIRGGLKKEEKKSVKENIEETKKEITKTYNWVKKERFAYYMLFPAVLIVLVIIIYPFLYNFRISFSNLNLKRFIVFIKADKLYYNGFENYLSIFGDVLFWKVFMRTIIWTFANIFFHVTGGIFLAILLNREMKMRPVYQTLIIMPWAIPQFIAVLVWKGMFNGQYGAINLMMNDVLRFFHINATVTIPWLTNANWMLTGAIITNVWLGIPFMMMIALGGLQSIPETYYEAAEIDGATSWEQIKNITLPLLKPVMTPAVIMGVVWTFNNVNVIYLMSQDKLTGKVDILVTYVYKAAFNLYRYGYAAAFSVAIFLILMVFSVLLIKVTKAEEGVR</sequence>
<feature type="transmembrane region" description="Helical" evidence="7">
    <location>
        <begin position="7"/>
        <end position="25"/>
    </location>
</feature>
<gene>
    <name evidence="9" type="ORF">HLVA_16370</name>
</gene>
<keyword evidence="6 7" id="KW-0472">Membrane</keyword>
<evidence type="ECO:0000256" key="2">
    <source>
        <dbReference type="ARBA" id="ARBA00022448"/>
    </source>
</evidence>
<reference evidence="9 10" key="1">
    <citation type="submission" date="2022-11" db="EMBL/GenBank/DDBJ databases">
        <title>Haliovirga abyssi gen. nov., sp. nov., a mesophilic fermentative bacterium isolated from the Iheya North hydrothermal field and the proposal of Haliovirgaceae fam. nov.</title>
        <authorList>
            <person name="Miyazaki U."/>
            <person name="Tame A."/>
            <person name="Miyazaki J."/>
            <person name="Takai K."/>
            <person name="Sawayama S."/>
            <person name="Kitajima M."/>
            <person name="Okamoto A."/>
            <person name="Nakagawa S."/>
        </authorList>
    </citation>
    <scope>NUCLEOTIDE SEQUENCE [LARGE SCALE GENOMIC DNA]</scope>
    <source>
        <strain evidence="9 10">IC12</strain>
    </source>
</reference>
<evidence type="ECO:0000256" key="4">
    <source>
        <dbReference type="ARBA" id="ARBA00022692"/>
    </source>
</evidence>